<accession>A0A8D8F1R3</accession>
<protein>
    <submittedName>
        <fullName evidence="1">(northern house mosquito) hypothetical protein</fullName>
    </submittedName>
</protein>
<reference evidence="1" key="1">
    <citation type="submission" date="2021-05" db="EMBL/GenBank/DDBJ databases">
        <authorList>
            <person name="Alioto T."/>
            <person name="Alioto T."/>
            <person name="Gomez Garrido J."/>
        </authorList>
    </citation>
    <scope>NUCLEOTIDE SEQUENCE</scope>
</reference>
<dbReference type="EMBL" id="HBUE01025582">
    <property type="protein sequence ID" value="CAG6454258.1"/>
    <property type="molecule type" value="Transcribed_RNA"/>
</dbReference>
<name>A0A8D8F1R3_CULPI</name>
<proteinExistence type="predicted"/>
<evidence type="ECO:0000313" key="1">
    <source>
        <dbReference type="EMBL" id="CAG6454258.1"/>
    </source>
</evidence>
<organism evidence="1">
    <name type="scientific">Culex pipiens</name>
    <name type="common">House mosquito</name>
    <dbReference type="NCBI Taxonomy" id="7175"/>
    <lineage>
        <taxon>Eukaryota</taxon>
        <taxon>Metazoa</taxon>
        <taxon>Ecdysozoa</taxon>
        <taxon>Arthropoda</taxon>
        <taxon>Hexapoda</taxon>
        <taxon>Insecta</taxon>
        <taxon>Pterygota</taxon>
        <taxon>Neoptera</taxon>
        <taxon>Endopterygota</taxon>
        <taxon>Diptera</taxon>
        <taxon>Nematocera</taxon>
        <taxon>Culicoidea</taxon>
        <taxon>Culicidae</taxon>
        <taxon>Culicinae</taxon>
        <taxon>Culicini</taxon>
        <taxon>Culex</taxon>
        <taxon>Culex</taxon>
    </lineage>
</organism>
<dbReference type="AlphaFoldDB" id="A0A8D8F1R3"/>
<sequence>MTNKNFFEPDVLKPGKAVLCSVEDLPNVPNLNLPENIVLRCDYVKLGSKRIKTGTVFADHSNNSYVFRQVQHVLNFDKKFIFVCKQFDKFTYNSHFDGYMIDDNVFELVCFEYENQNIVPNRFHTLASGEKIIRIKL</sequence>